<name>A0A6N2UFU7_9FIRM</name>
<organism evidence="1">
    <name type="scientific">uncultured Anaerotruncus sp</name>
    <dbReference type="NCBI Taxonomy" id="905011"/>
    <lineage>
        <taxon>Bacteria</taxon>
        <taxon>Bacillati</taxon>
        <taxon>Bacillota</taxon>
        <taxon>Clostridia</taxon>
        <taxon>Eubacteriales</taxon>
        <taxon>Oscillospiraceae</taxon>
        <taxon>Anaerotruncus</taxon>
        <taxon>environmental samples</taxon>
    </lineage>
</organism>
<gene>
    <name evidence="1" type="ORF">AULFYP135_01813</name>
</gene>
<accession>A0A6N2UFU7</accession>
<dbReference type="EMBL" id="CACRSL010000003">
    <property type="protein sequence ID" value="VYT14276.1"/>
    <property type="molecule type" value="Genomic_DNA"/>
</dbReference>
<dbReference type="Gene3D" id="1.10.10.10">
    <property type="entry name" value="Winged helix-like DNA-binding domain superfamily/Winged helix DNA-binding domain"/>
    <property type="match status" value="1"/>
</dbReference>
<evidence type="ECO:0000313" key="1">
    <source>
        <dbReference type="EMBL" id="VYT14276.1"/>
    </source>
</evidence>
<sequence>MEQDLSILTPLQKEVYQWKVEQKKSYKGVAEELGLSPDVARRVYLRACRRLREWKNYHLDHPENDEPVAIPFTRGELEVLLGALHAFEKRLLRPIRRNDTDPYGMLPYAGLVAGELCERIQLHLYGEIQRHTKLRPDETSEITLMDNFL</sequence>
<dbReference type="SUPFAM" id="SSF88659">
    <property type="entry name" value="Sigma3 and sigma4 domains of RNA polymerase sigma factors"/>
    <property type="match status" value="1"/>
</dbReference>
<dbReference type="InterPro" id="IPR013324">
    <property type="entry name" value="RNA_pol_sigma_r3/r4-like"/>
</dbReference>
<protein>
    <submittedName>
        <fullName evidence="1">Uncharacterized protein</fullName>
    </submittedName>
</protein>
<dbReference type="InterPro" id="IPR036388">
    <property type="entry name" value="WH-like_DNA-bd_sf"/>
</dbReference>
<reference evidence="1" key="1">
    <citation type="submission" date="2019-11" db="EMBL/GenBank/DDBJ databases">
        <authorList>
            <person name="Feng L."/>
        </authorList>
    </citation>
    <scope>NUCLEOTIDE SEQUENCE</scope>
    <source>
        <strain evidence="1">AundefinedLFYP135</strain>
    </source>
</reference>
<proteinExistence type="predicted"/>
<dbReference type="AlphaFoldDB" id="A0A6N2UFU7"/>